<name>A0ABD6D0S1_9EURY</name>
<dbReference type="Pfam" id="PF19102">
    <property type="entry name" value="DUF5789"/>
    <property type="match status" value="1"/>
</dbReference>
<dbReference type="AlphaFoldDB" id="A0ABD6D0S1"/>
<gene>
    <name evidence="1" type="ORF">ACFSBJ_14880</name>
</gene>
<dbReference type="InterPro" id="IPR043899">
    <property type="entry name" value="DUF5789"/>
</dbReference>
<reference evidence="1 2" key="1">
    <citation type="journal article" date="2019" name="Int. J. Syst. Evol. Microbiol.">
        <title>The Global Catalogue of Microorganisms (GCM) 10K type strain sequencing project: providing services to taxonomists for standard genome sequencing and annotation.</title>
        <authorList>
            <consortium name="The Broad Institute Genomics Platform"/>
            <consortium name="The Broad Institute Genome Sequencing Center for Infectious Disease"/>
            <person name="Wu L."/>
            <person name="Ma J."/>
        </authorList>
    </citation>
    <scope>NUCLEOTIDE SEQUENCE [LARGE SCALE GENOMIC DNA]</scope>
    <source>
        <strain evidence="1 2">CGMCC 1.10594</strain>
    </source>
</reference>
<dbReference type="RefSeq" id="WP_256405241.1">
    <property type="nucleotide sequence ID" value="NZ_CP187151.1"/>
</dbReference>
<evidence type="ECO:0008006" key="3">
    <source>
        <dbReference type="Google" id="ProtNLM"/>
    </source>
</evidence>
<dbReference type="EMBL" id="JBHUDL010000010">
    <property type="protein sequence ID" value="MFD1635014.1"/>
    <property type="molecule type" value="Genomic_DNA"/>
</dbReference>
<keyword evidence="2" id="KW-1185">Reference proteome</keyword>
<proteinExistence type="predicted"/>
<sequence length="85" mass="9148">MTERVKLSRVQSAFERLDYPVTRDDAAAEFADVTLLFADGESNLGELVSELGSDAFHSADELFEELQTVLPAEAVGEPGQSDGDA</sequence>
<comment type="caution">
    <text evidence="1">The sequence shown here is derived from an EMBL/GenBank/DDBJ whole genome shotgun (WGS) entry which is preliminary data.</text>
</comment>
<protein>
    <recommendedName>
        <fullName evidence="3">DUF2795 domain-containing protein</fullName>
    </recommendedName>
</protein>
<evidence type="ECO:0000313" key="2">
    <source>
        <dbReference type="Proteomes" id="UP001597075"/>
    </source>
</evidence>
<accession>A0ABD6D0S1</accession>
<organism evidence="1 2">
    <name type="scientific">Haloplanus ruber</name>
    <dbReference type="NCBI Taxonomy" id="869892"/>
    <lineage>
        <taxon>Archaea</taxon>
        <taxon>Methanobacteriati</taxon>
        <taxon>Methanobacteriota</taxon>
        <taxon>Stenosarchaea group</taxon>
        <taxon>Halobacteria</taxon>
        <taxon>Halobacteriales</taxon>
        <taxon>Haloferacaceae</taxon>
        <taxon>Haloplanus</taxon>
    </lineage>
</organism>
<dbReference type="Proteomes" id="UP001597075">
    <property type="component" value="Unassembled WGS sequence"/>
</dbReference>
<evidence type="ECO:0000313" key="1">
    <source>
        <dbReference type="EMBL" id="MFD1635014.1"/>
    </source>
</evidence>